<dbReference type="GO" id="GO:0051082">
    <property type="term" value="F:unfolded protein binding"/>
    <property type="evidence" value="ECO:0007669"/>
    <property type="project" value="TreeGrafter"/>
</dbReference>
<protein>
    <recommendedName>
        <fullName evidence="1">Vacuolar ATPase assembly protein VMA22</fullName>
    </recommendedName>
</protein>
<evidence type="ECO:0000313" key="4">
    <source>
        <dbReference type="Proteomes" id="UP001187682"/>
    </source>
</evidence>
<reference evidence="3" key="1">
    <citation type="submission" date="2018-03" db="EMBL/GenBank/DDBJ databases">
        <authorList>
            <person name="Guldener U."/>
        </authorList>
    </citation>
    <scope>NUCLEOTIDE SEQUENCE</scope>
</reference>
<dbReference type="Proteomes" id="UP001187682">
    <property type="component" value="Unassembled WGS sequence"/>
</dbReference>
<comment type="caution">
    <text evidence="3">The sequence shown here is derived from an EMBL/GenBank/DDBJ whole genome shotgun (WGS) entry which is preliminary data.</text>
</comment>
<dbReference type="InterPro" id="IPR040357">
    <property type="entry name" value="Vma22/CCDC115"/>
</dbReference>
<dbReference type="GO" id="GO:0070072">
    <property type="term" value="P:vacuolar proton-transporting V-type ATPase complex assembly"/>
    <property type="evidence" value="ECO:0007669"/>
    <property type="project" value="InterPro"/>
</dbReference>
<accession>A0AAE8MXA5</accession>
<organism evidence="3 4">
    <name type="scientific">Cephalotrichum gorgonifer</name>
    <dbReference type="NCBI Taxonomy" id="2041049"/>
    <lineage>
        <taxon>Eukaryota</taxon>
        <taxon>Fungi</taxon>
        <taxon>Dikarya</taxon>
        <taxon>Ascomycota</taxon>
        <taxon>Pezizomycotina</taxon>
        <taxon>Sordariomycetes</taxon>
        <taxon>Hypocreomycetidae</taxon>
        <taxon>Microascales</taxon>
        <taxon>Microascaceae</taxon>
        <taxon>Cephalotrichum</taxon>
    </lineage>
</organism>
<dbReference type="Pfam" id="PF21730">
    <property type="entry name" value="Vma22_CCDC115"/>
    <property type="match status" value="1"/>
</dbReference>
<dbReference type="GO" id="GO:1990871">
    <property type="term" value="C:Vma12-Vma22 assembly complex"/>
    <property type="evidence" value="ECO:0007669"/>
    <property type="project" value="TreeGrafter"/>
</dbReference>
<dbReference type="AlphaFoldDB" id="A0AAE8MXA5"/>
<keyword evidence="4" id="KW-1185">Reference proteome</keyword>
<feature type="compositionally biased region" description="Low complexity" evidence="2">
    <location>
        <begin position="108"/>
        <end position="117"/>
    </location>
</feature>
<dbReference type="PANTHER" id="PTHR31996">
    <property type="entry name" value="COILED-COIL DOMAIN-CONTAINING PROTEIN 115"/>
    <property type="match status" value="1"/>
</dbReference>
<evidence type="ECO:0000313" key="3">
    <source>
        <dbReference type="EMBL" id="SPO01058.1"/>
    </source>
</evidence>
<feature type="region of interest" description="Disordered" evidence="2">
    <location>
        <begin position="88"/>
        <end position="137"/>
    </location>
</feature>
<feature type="compositionally biased region" description="Basic and acidic residues" evidence="2">
    <location>
        <begin position="195"/>
        <end position="209"/>
    </location>
</feature>
<dbReference type="EMBL" id="ONZQ02000004">
    <property type="protein sequence ID" value="SPO01058.1"/>
    <property type="molecule type" value="Genomic_DNA"/>
</dbReference>
<name>A0AAE8MXA5_9PEZI</name>
<proteinExistence type="predicted"/>
<gene>
    <name evidence="3" type="ORF">DNG_03805</name>
</gene>
<feature type="region of interest" description="Disordered" evidence="2">
    <location>
        <begin position="192"/>
        <end position="219"/>
    </location>
</feature>
<evidence type="ECO:0000256" key="2">
    <source>
        <dbReference type="SAM" id="MobiDB-lite"/>
    </source>
</evidence>
<dbReference type="PANTHER" id="PTHR31996:SF2">
    <property type="entry name" value="COILED-COIL DOMAIN-CONTAINING PROTEIN 115"/>
    <property type="match status" value="1"/>
</dbReference>
<sequence>MDPDHIDKLLERYLLLLHEYTTLRSTLESIQGAMYQNIARANFSGERGVRYGQDFYDDRMQASRRLKVTLSGEDNGVPEFSAIEEEAVLEKSQGSEKEEASDDQASPAEGSGSGDSDAGSDEENDEKRARERKKKAERNRDPLRWFGFVTPMPLRLAQDQAVQLVESVFPRLASVNAEMMDIEIEVRRARKRRAKVEAENSKTGGDDGAKGTSVGIEAA</sequence>
<evidence type="ECO:0000256" key="1">
    <source>
        <dbReference type="ARBA" id="ARBA00093634"/>
    </source>
</evidence>